<keyword evidence="2" id="KW-0813">Transport</keyword>
<evidence type="ECO:0000256" key="3">
    <source>
        <dbReference type="ARBA" id="ARBA00022475"/>
    </source>
</evidence>
<dbReference type="Pfam" id="PF04290">
    <property type="entry name" value="DctQ"/>
    <property type="match status" value="1"/>
</dbReference>
<organism evidence="11 12">
    <name type="scientific">Peptoniphilus stercorisuis</name>
    <dbReference type="NCBI Taxonomy" id="1436965"/>
    <lineage>
        <taxon>Bacteria</taxon>
        <taxon>Bacillati</taxon>
        <taxon>Bacillota</taxon>
        <taxon>Tissierellia</taxon>
        <taxon>Tissierellales</taxon>
        <taxon>Peptoniphilaceae</taxon>
        <taxon>Peptoniphilus</taxon>
    </lineage>
</organism>
<feature type="transmembrane region" description="Helical" evidence="9">
    <location>
        <begin position="86"/>
        <end position="106"/>
    </location>
</feature>
<dbReference type="RefSeq" id="WP_210060356.1">
    <property type="nucleotide sequence ID" value="NZ_JAGGLJ010000004.1"/>
</dbReference>
<evidence type="ECO:0000313" key="11">
    <source>
        <dbReference type="EMBL" id="MBP2025051.1"/>
    </source>
</evidence>
<evidence type="ECO:0000256" key="6">
    <source>
        <dbReference type="ARBA" id="ARBA00022989"/>
    </source>
</evidence>
<evidence type="ECO:0000313" key="12">
    <source>
        <dbReference type="Proteomes" id="UP001519306"/>
    </source>
</evidence>
<keyword evidence="7 9" id="KW-0472">Membrane</keyword>
<dbReference type="InterPro" id="IPR007387">
    <property type="entry name" value="TRAP_DctQ"/>
</dbReference>
<keyword evidence="3" id="KW-1003">Cell membrane</keyword>
<comment type="caution">
    <text evidence="11">The sequence shown here is derived from an EMBL/GenBank/DDBJ whole genome shotgun (WGS) entry which is preliminary data.</text>
</comment>
<accession>A0ABS4KD15</accession>
<evidence type="ECO:0000259" key="10">
    <source>
        <dbReference type="Pfam" id="PF04290"/>
    </source>
</evidence>
<evidence type="ECO:0000256" key="4">
    <source>
        <dbReference type="ARBA" id="ARBA00022519"/>
    </source>
</evidence>
<dbReference type="EMBL" id="JAGGLJ010000004">
    <property type="protein sequence ID" value="MBP2025051.1"/>
    <property type="molecule type" value="Genomic_DNA"/>
</dbReference>
<evidence type="ECO:0000256" key="8">
    <source>
        <dbReference type="ARBA" id="ARBA00038436"/>
    </source>
</evidence>
<keyword evidence="5 9" id="KW-0812">Transmembrane</keyword>
<gene>
    <name evidence="11" type="ORF">J2Z71_000576</name>
</gene>
<keyword evidence="4" id="KW-0997">Cell inner membrane</keyword>
<feature type="transmembrane region" description="Helical" evidence="9">
    <location>
        <begin position="47"/>
        <end position="66"/>
    </location>
</feature>
<evidence type="ECO:0000256" key="2">
    <source>
        <dbReference type="ARBA" id="ARBA00022448"/>
    </source>
</evidence>
<evidence type="ECO:0000256" key="9">
    <source>
        <dbReference type="SAM" id="Phobius"/>
    </source>
</evidence>
<feature type="transmembrane region" description="Helical" evidence="9">
    <location>
        <begin position="126"/>
        <end position="145"/>
    </location>
</feature>
<name>A0ABS4KD15_9FIRM</name>
<keyword evidence="6 9" id="KW-1133">Transmembrane helix</keyword>
<reference evidence="11 12" key="1">
    <citation type="submission" date="2021-03" db="EMBL/GenBank/DDBJ databases">
        <title>Genomic Encyclopedia of Type Strains, Phase IV (KMG-IV): sequencing the most valuable type-strain genomes for metagenomic binning, comparative biology and taxonomic classification.</title>
        <authorList>
            <person name="Goeker M."/>
        </authorList>
    </citation>
    <scope>NUCLEOTIDE SEQUENCE [LARGE SCALE GENOMIC DNA]</scope>
    <source>
        <strain evidence="11 12">DSM 27563</strain>
    </source>
</reference>
<proteinExistence type="inferred from homology"/>
<feature type="domain" description="Tripartite ATP-independent periplasmic transporters DctQ component" evidence="10">
    <location>
        <begin position="23"/>
        <end position="152"/>
    </location>
</feature>
<dbReference type="Proteomes" id="UP001519306">
    <property type="component" value="Unassembled WGS sequence"/>
</dbReference>
<comment type="similarity">
    <text evidence="8">Belongs to the TRAP transporter small permease family.</text>
</comment>
<dbReference type="PANTHER" id="PTHR35011">
    <property type="entry name" value="2,3-DIKETO-L-GULONATE TRAP TRANSPORTER SMALL PERMEASE PROTEIN YIAM"/>
    <property type="match status" value="1"/>
</dbReference>
<comment type="subcellular location">
    <subcellularLocation>
        <location evidence="1">Cell inner membrane</location>
        <topology evidence="1">Multi-pass membrane protein</topology>
    </subcellularLocation>
</comment>
<evidence type="ECO:0000256" key="5">
    <source>
        <dbReference type="ARBA" id="ARBA00022692"/>
    </source>
</evidence>
<sequence length="169" mass="19520">MKKIDKILDKILSFITVCLYMAMILVVLLQIGARYIPSLTLSWTEELTRFIFIFIICLGAPLSLKYNSFADVDLVYEKFPLKVKKICYFLIFALIALFNIVVIFSGYKFVVLGKRSVSPALHWPMFIHHSSVFLLGIFSLFYSTLKLIKLFKDSDNALKDFEPEDIVNE</sequence>
<protein>
    <submittedName>
        <fullName evidence="11">TRAP-type C4-dicarboxylate transport system permease small subunit</fullName>
    </submittedName>
</protein>
<evidence type="ECO:0000256" key="7">
    <source>
        <dbReference type="ARBA" id="ARBA00023136"/>
    </source>
</evidence>
<dbReference type="InterPro" id="IPR055348">
    <property type="entry name" value="DctQ"/>
</dbReference>
<feature type="transmembrane region" description="Helical" evidence="9">
    <location>
        <begin position="12"/>
        <end position="35"/>
    </location>
</feature>
<keyword evidence="12" id="KW-1185">Reference proteome</keyword>
<evidence type="ECO:0000256" key="1">
    <source>
        <dbReference type="ARBA" id="ARBA00004429"/>
    </source>
</evidence>